<evidence type="ECO:0000259" key="2">
    <source>
        <dbReference type="Pfam" id="PF03703"/>
    </source>
</evidence>
<evidence type="ECO:0000313" key="4">
    <source>
        <dbReference type="Proteomes" id="UP001299068"/>
    </source>
</evidence>
<keyword evidence="1" id="KW-0812">Transmembrane</keyword>
<keyword evidence="1" id="KW-1133">Transmembrane helix</keyword>
<evidence type="ECO:0000256" key="1">
    <source>
        <dbReference type="SAM" id="Phobius"/>
    </source>
</evidence>
<comment type="caution">
    <text evidence="3">The sequence shown here is derived from an EMBL/GenBank/DDBJ whole genome shotgun (WGS) entry which is preliminary data.</text>
</comment>
<feature type="transmembrane region" description="Helical" evidence="1">
    <location>
        <begin position="50"/>
        <end position="67"/>
    </location>
</feature>
<keyword evidence="1" id="KW-0472">Membrane</keyword>
<dbReference type="RefSeq" id="WP_221861883.1">
    <property type="nucleotide sequence ID" value="NZ_JAIKTU010000012.1"/>
</dbReference>
<accession>A0ABS7L0R0</accession>
<dbReference type="InterPro" id="IPR005182">
    <property type="entry name" value="YdbS-like_PH"/>
</dbReference>
<feature type="transmembrane region" description="Helical" evidence="1">
    <location>
        <begin position="196"/>
        <end position="214"/>
    </location>
</feature>
<proteinExistence type="predicted"/>
<reference evidence="3 4" key="1">
    <citation type="journal article" date="2021" name="Cell Host Microbe">
        <title>in vivo commensal control of Clostridioides difficile virulence.</title>
        <authorList>
            <person name="Girinathan B.P."/>
            <person name="Dibenedetto N."/>
            <person name="Worley J.N."/>
            <person name="Peltier J."/>
            <person name="Arrieta-Ortiz M.L."/>
            <person name="Rupa Christinal Immanuel S."/>
            <person name="Lavin R."/>
            <person name="Delaney M.L."/>
            <person name="Cummins C."/>
            <person name="Hoffmann M."/>
            <person name="Luo Y."/>
            <person name="Gonzalez-Escalona N."/>
            <person name="Allard M."/>
            <person name="Onderdonk A.B."/>
            <person name="Gerber G.K."/>
            <person name="Sonenshein A.L."/>
            <person name="Baliga N."/>
            <person name="Dupuy B."/>
            <person name="Bry L."/>
        </authorList>
    </citation>
    <scope>NUCLEOTIDE SEQUENCE [LARGE SCALE GENOMIC DNA]</scope>
    <source>
        <strain evidence="3 4">DSM 599</strain>
    </source>
</reference>
<protein>
    <submittedName>
        <fullName evidence="3">PH domain-containing protein</fullName>
    </submittedName>
</protein>
<dbReference type="Pfam" id="PF03703">
    <property type="entry name" value="bPH_2"/>
    <property type="match status" value="1"/>
</dbReference>
<dbReference type="Proteomes" id="UP001299068">
    <property type="component" value="Unassembled WGS sequence"/>
</dbReference>
<organism evidence="3 4">
    <name type="scientific">Clostridium sardiniense</name>
    <name type="common">Clostridium absonum</name>
    <dbReference type="NCBI Taxonomy" id="29369"/>
    <lineage>
        <taxon>Bacteria</taxon>
        <taxon>Bacillati</taxon>
        <taxon>Bacillota</taxon>
        <taxon>Clostridia</taxon>
        <taxon>Eubacteriales</taxon>
        <taxon>Clostridiaceae</taxon>
        <taxon>Clostridium</taxon>
    </lineage>
</organism>
<dbReference type="EMBL" id="JAIKTU010000012">
    <property type="protein sequence ID" value="MBY0756654.1"/>
    <property type="molecule type" value="Genomic_DNA"/>
</dbReference>
<gene>
    <name evidence="3" type="ORF">K5V21_14490</name>
</gene>
<dbReference type="PANTHER" id="PTHR34473">
    <property type="entry name" value="UPF0699 TRANSMEMBRANE PROTEIN YDBS"/>
    <property type="match status" value="1"/>
</dbReference>
<feature type="transmembrane region" description="Helical" evidence="1">
    <location>
        <begin position="374"/>
        <end position="393"/>
    </location>
</feature>
<evidence type="ECO:0000313" key="3">
    <source>
        <dbReference type="EMBL" id="MBY0756654.1"/>
    </source>
</evidence>
<name>A0ABS7L0R0_CLOSR</name>
<feature type="transmembrane region" description="Helical" evidence="1">
    <location>
        <begin position="399"/>
        <end position="416"/>
    </location>
</feature>
<sequence length="497" mass="57656">MEDKIISPDNLDNDKKIRNNIRSIVYKFLSNIIKNIVAFIPIIIFAGKLAFILIPAFIILELVYTYLNWLNEYILLKEDEVRYCFGILSKKMIIIPRGNLKSMDISRGIVDKLLRYNAVKIESPSMNSEIKEIKMYLTIDDIESLKKFAFLEKNISLEKEEITKVRCDEIINKDIEIEEKSNELNIYRKIIDKKTLFMYGLTSFNIVIIFIGLAKGYDILENIISKSRISSIISSVAPKYSNELNIFYAIFAIIALIIILKAIAISYNMIKYYNFTISKENKNIKISYGLISNKEFSFNESSVKIIKLKANVLRQLLNLYEMQVVIKGYSGNDDEKIILCPLGKEEDHIRILKDILPDWNIGLEKGEGMKRGKFIIVIKPIINIFIISIIAYIILRNNYVFLINLFIIFTIPSSILKGKNMNLRIKNDKIRAANGGFFKKINILNKRDIQAVEFKTTPFQKKYGLGKIKIHYYSEIGEEINLIFMENYLVDKLIKTK</sequence>
<feature type="transmembrane region" description="Helical" evidence="1">
    <location>
        <begin position="24"/>
        <end position="44"/>
    </location>
</feature>
<keyword evidence="4" id="KW-1185">Reference proteome</keyword>
<feature type="domain" description="YdbS-like PH" evidence="2">
    <location>
        <begin position="420"/>
        <end position="486"/>
    </location>
</feature>
<dbReference type="PANTHER" id="PTHR34473:SF2">
    <property type="entry name" value="UPF0699 TRANSMEMBRANE PROTEIN YDBT"/>
    <property type="match status" value="1"/>
</dbReference>
<feature type="transmembrane region" description="Helical" evidence="1">
    <location>
        <begin position="246"/>
        <end position="270"/>
    </location>
</feature>